<dbReference type="Pfam" id="PF01263">
    <property type="entry name" value="Aldose_epim"/>
    <property type="match status" value="1"/>
</dbReference>
<dbReference type="InParanoid" id="A8QAY2"/>
<dbReference type="GO" id="GO:0033499">
    <property type="term" value="P:galactose catabolic process via UDP-galactose, Leloir pathway"/>
    <property type="evidence" value="ECO:0007669"/>
    <property type="project" value="TreeGrafter"/>
</dbReference>
<accession>A8QAY2</accession>
<reference evidence="1 2" key="1">
    <citation type="journal article" date="2007" name="Proc. Natl. Acad. Sci. U.S.A.">
        <title>Dandruff-associated Malassezia genomes reveal convergent and divergent virulence traits shared with plant and human fungal pathogens.</title>
        <authorList>
            <person name="Xu J."/>
            <person name="Saunders C.W."/>
            <person name="Hu P."/>
            <person name="Grant R.A."/>
            <person name="Boekhout T."/>
            <person name="Kuramae E.E."/>
            <person name="Kronstad J.W."/>
            <person name="Deangelis Y.M."/>
            <person name="Reeder N.L."/>
            <person name="Johnstone K.R."/>
            <person name="Leland M."/>
            <person name="Fieno A.M."/>
            <person name="Begley W.M."/>
            <person name="Sun Y."/>
            <person name="Lacey M.P."/>
            <person name="Chaudhary T."/>
            <person name="Keough T."/>
            <person name="Chu L."/>
            <person name="Sears R."/>
            <person name="Yuan B."/>
            <person name="Dawson T.L.Jr."/>
        </authorList>
    </citation>
    <scope>NUCLEOTIDE SEQUENCE [LARGE SCALE GENOMIC DNA]</scope>
    <source>
        <strain evidence="2">ATCC MYA-4612 / CBS 7966</strain>
    </source>
</reference>
<dbReference type="InterPro" id="IPR014718">
    <property type="entry name" value="GH-type_carb-bd"/>
</dbReference>
<comment type="caution">
    <text evidence="1">The sequence shown here is derived from an EMBL/GenBank/DDBJ whole genome shotgun (WGS) entry which is preliminary data.</text>
</comment>
<dbReference type="PANTHER" id="PTHR10091">
    <property type="entry name" value="ALDOSE-1-EPIMERASE"/>
    <property type="match status" value="1"/>
</dbReference>
<dbReference type="GO" id="GO:0004034">
    <property type="term" value="F:aldose 1-epimerase activity"/>
    <property type="evidence" value="ECO:0007669"/>
    <property type="project" value="TreeGrafter"/>
</dbReference>
<evidence type="ECO:0000313" key="1">
    <source>
        <dbReference type="EMBL" id="EDP41850.1"/>
    </source>
</evidence>
<dbReference type="GO" id="GO:0006006">
    <property type="term" value="P:glucose metabolic process"/>
    <property type="evidence" value="ECO:0007669"/>
    <property type="project" value="TreeGrafter"/>
</dbReference>
<dbReference type="AlphaFoldDB" id="A8QAY2"/>
<dbReference type="InterPro" id="IPR008183">
    <property type="entry name" value="Aldose_1/G6P_1-epimerase"/>
</dbReference>
<dbReference type="GeneID" id="5853371"/>
<proteinExistence type="predicted"/>
<dbReference type="PANTHER" id="PTHR10091:SF0">
    <property type="entry name" value="GALACTOSE MUTAROTASE"/>
    <property type="match status" value="1"/>
</dbReference>
<evidence type="ECO:0000313" key="2">
    <source>
        <dbReference type="Proteomes" id="UP000008837"/>
    </source>
</evidence>
<name>A8QAY2_MALGO</name>
<dbReference type="InterPro" id="IPR011013">
    <property type="entry name" value="Gal_mutarotase_sf_dom"/>
</dbReference>
<dbReference type="SUPFAM" id="SSF74650">
    <property type="entry name" value="Galactose mutarotase-like"/>
    <property type="match status" value="1"/>
</dbReference>
<keyword evidence="2" id="KW-1185">Reference proteome</keyword>
<dbReference type="STRING" id="425265.A8QAY2"/>
<dbReference type="VEuPathDB" id="FungiDB:MGL_3852"/>
<sequence length="227" mass="25109">MELGRIHVQYRARLVDDATTATPLNLTQHWGFNLGASSVAHRGTGVDGHALQLGGGARPLYRLVLDTDGIPTGALESCAGTRYDWSRPNQQIRADTDYDHFYVWGPSTAASNSETAGRRNAIDRNPVMATLSGPTGLTLRFRTNQTGVQMFVPPNACKEGARKVRHRIEPTKPELDGRHHAIFLEFSAPHATFLRPTLWNWAGHDTLLRQGETYQSVVTVELSQQVL</sequence>
<dbReference type="RefSeq" id="XP_001729064.1">
    <property type="nucleotide sequence ID" value="XM_001729012.1"/>
</dbReference>
<dbReference type="OrthoDB" id="274691at2759"/>
<gene>
    <name evidence="1" type="ORF">MGL_3852</name>
</gene>
<organism evidence="1 2">
    <name type="scientific">Malassezia globosa (strain ATCC MYA-4612 / CBS 7966)</name>
    <name type="common">Dandruff-associated fungus</name>
    <dbReference type="NCBI Taxonomy" id="425265"/>
    <lineage>
        <taxon>Eukaryota</taxon>
        <taxon>Fungi</taxon>
        <taxon>Dikarya</taxon>
        <taxon>Basidiomycota</taxon>
        <taxon>Ustilaginomycotina</taxon>
        <taxon>Malasseziomycetes</taxon>
        <taxon>Malasseziales</taxon>
        <taxon>Malasseziaceae</taxon>
        <taxon>Malassezia</taxon>
    </lineage>
</organism>
<evidence type="ECO:0008006" key="3">
    <source>
        <dbReference type="Google" id="ProtNLM"/>
    </source>
</evidence>
<dbReference type="Gene3D" id="2.70.98.10">
    <property type="match status" value="1"/>
</dbReference>
<dbReference type="Proteomes" id="UP000008837">
    <property type="component" value="Unassembled WGS sequence"/>
</dbReference>
<dbReference type="EMBL" id="AAYY01000015">
    <property type="protein sequence ID" value="EDP41850.1"/>
    <property type="molecule type" value="Genomic_DNA"/>
</dbReference>
<dbReference type="GO" id="GO:0030246">
    <property type="term" value="F:carbohydrate binding"/>
    <property type="evidence" value="ECO:0007669"/>
    <property type="project" value="InterPro"/>
</dbReference>
<protein>
    <recommendedName>
        <fullName evidence="3">Aldose 1-epimerase</fullName>
    </recommendedName>
</protein>
<dbReference type="KEGG" id="mgl:MGL_3852"/>